<dbReference type="AlphaFoldDB" id="A0A0C1HIG2"/>
<dbReference type="PATRIC" id="fig|362787.3.peg.85"/>
<accession>A0A0C1HIG2</accession>
<dbReference type="EMBL" id="JSAN01000011">
    <property type="protein sequence ID" value="KIC74358.1"/>
    <property type="molecule type" value="Genomic_DNA"/>
</dbReference>
<reference evidence="1 2" key="1">
    <citation type="journal article" date="2014" name="Mol. Biol. Evol.">
        <title>Massive expansion of Ubiquitination-related gene families within the Chlamydiae.</title>
        <authorList>
            <person name="Domman D."/>
            <person name="Collingro A."/>
            <person name="Lagkouvardos I."/>
            <person name="Gehre L."/>
            <person name="Weinmaier T."/>
            <person name="Rattei T."/>
            <person name="Subtil A."/>
            <person name="Horn M."/>
        </authorList>
    </citation>
    <scope>NUCLEOTIDE SEQUENCE [LARGE SCALE GENOMIC DNA]</scope>
    <source>
        <strain evidence="1 2">EI2</strain>
    </source>
</reference>
<name>A0A0C1HIG2_9BACT</name>
<sequence length="55" mass="6636">MGKNTFAYDFYGRKFLPTLSPPYDIQLRIFEKIKNVMDGLYSITFFPLRISYRFD</sequence>
<gene>
    <name evidence="1" type="ORF">DB44_AL00520</name>
</gene>
<comment type="caution">
    <text evidence="1">The sequence shown here is derived from an EMBL/GenBank/DDBJ whole genome shotgun (WGS) entry which is preliminary data.</text>
</comment>
<proteinExistence type="predicted"/>
<organism evidence="1 2">
    <name type="scientific">Candidatus Protochlamydia amoebophila</name>
    <dbReference type="NCBI Taxonomy" id="362787"/>
    <lineage>
        <taxon>Bacteria</taxon>
        <taxon>Pseudomonadati</taxon>
        <taxon>Chlamydiota</taxon>
        <taxon>Chlamydiia</taxon>
        <taxon>Parachlamydiales</taxon>
        <taxon>Parachlamydiaceae</taxon>
        <taxon>Candidatus Protochlamydia</taxon>
    </lineage>
</organism>
<dbReference type="Proteomes" id="UP000031465">
    <property type="component" value="Unassembled WGS sequence"/>
</dbReference>
<protein>
    <submittedName>
        <fullName evidence="1">Uncharacterized protein</fullName>
    </submittedName>
</protein>
<evidence type="ECO:0000313" key="1">
    <source>
        <dbReference type="EMBL" id="KIC74358.1"/>
    </source>
</evidence>
<evidence type="ECO:0000313" key="2">
    <source>
        <dbReference type="Proteomes" id="UP000031465"/>
    </source>
</evidence>